<keyword evidence="2" id="KW-1185">Reference proteome</keyword>
<dbReference type="EMBL" id="AWUE01017360">
    <property type="protein sequence ID" value="OMO87231.1"/>
    <property type="molecule type" value="Genomic_DNA"/>
</dbReference>
<protein>
    <submittedName>
        <fullName evidence="1">Uncharacterized protein</fullName>
    </submittedName>
</protein>
<gene>
    <name evidence="1" type="ORF">COLO4_20733</name>
</gene>
<evidence type="ECO:0000313" key="2">
    <source>
        <dbReference type="Proteomes" id="UP000187203"/>
    </source>
</evidence>
<organism evidence="1 2">
    <name type="scientific">Corchorus olitorius</name>
    <dbReference type="NCBI Taxonomy" id="93759"/>
    <lineage>
        <taxon>Eukaryota</taxon>
        <taxon>Viridiplantae</taxon>
        <taxon>Streptophyta</taxon>
        <taxon>Embryophyta</taxon>
        <taxon>Tracheophyta</taxon>
        <taxon>Spermatophyta</taxon>
        <taxon>Magnoliopsida</taxon>
        <taxon>eudicotyledons</taxon>
        <taxon>Gunneridae</taxon>
        <taxon>Pentapetalae</taxon>
        <taxon>rosids</taxon>
        <taxon>malvids</taxon>
        <taxon>Malvales</taxon>
        <taxon>Malvaceae</taxon>
        <taxon>Grewioideae</taxon>
        <taxon>Apeibeae</taxon>
        <taxon>Corchorus</taxon>
    </lineage>
</organism>
<accession>A0A1R3IXD7</accession>
<reference evidence="2" key="1">
    <citation type="submission" date="2013-09" db="EMBL/GenBank/DDBJ databases">
        <title>Corchorus olitorius genome sequencing.</title>
        <authorList>
            <person name="Alam M."/>
            <person name="Haque M.S."/>
            <person name="Islam M.S."/>
            <person name="Emdad E.M."/>
            <person name="Islam M.M."/>
            <person name="Ahmed B."/>
            <person name="Halim A."/>
            <person name="Hossen Q.M.M."/>
            <person name="Hossain M.Z."/>
            <person name="Ahmed R."/>
            <person name="Khan M.M."/>
            <person name="Islam R."/>
            <person name="Rashid M.M."/>
            <person name="Khan S.A."/>
            <person name="Rahman M.S."/>
            <person name="Alam M."/>
            <person name="Yahiya A.S."/>
            <person name="Khan M.S."/>
            <person name="Azam M.S."/>
            <person name="Haque T."/>
            <person name="Lashkar M.Z.H."/>
            <person name="Akhand A.I."/>
            <person name="Morshed G."/>
            <person name="Roy S."/>
            <person name="Uddin K.S."/>
            <person name="Rabeya T."/>
            <person name="Hossain A.S."/>
            <person name="Chowdhury A."/>
            <person name="Snigdha A.R."/>
            <person name="Mortoza M.S."/>
            <person name="Matin S.A."/>
            <person name="Hoque S.M.E."/>
            <person name="Islam M.K."/>
            <person name="Roy D.K."/>
            <person name="Haider R."/>
            <person name="Moosa M.M."/>
            <person name="Elias S.M."/>
            <person name="Hasan A.M."/>
            <person name="Jahan S."/>
            <person name="Shafiuddin M."/>
            <person name="Mahmood N."/>
            <person name="Shommy N.S."/>
        </authorList>
    </citation>
    <scope>NUCLEOTIDE SEQUENCE [LARGE SCALE GENOMIC DNA]</scope>
    <source>
        <strain evidence="2">cv. O-4</strain>
    </source>
</reference>
<proteinExistence type="predicted"/>
<dbReference type="AlphaFoldDB" id="A0A1R3IXD7"/>
<sequence length="49" mass="5863">MDWRISMEMIDEWSENLQFIHRICFMCTSGGESWQGAAKCYVFSFYVLD</sequence>
<comment type="caution">
    <text evidence="1">The sequence shown here is derived from an EMBL/GenBank/DDBJ whole genome shotgun (WGS) entry which is preliminary data.</text>
</comment>
<evidence type="ECO:0000313" key="1">
    <source>
        <dbReference type="EMBL" id="OMO87231.1"/>
    </source>
</evidence>
<dbReference type="Proteomes" id="UP000187203">
    <property type="component" value="Unassembled WGS sequence"/>
</dbReference>
<name>A0A1R3IXD7_9ROSI</name>